<dbReference type="GO" id="GO:0005524">
    <property type="term" value="F:ATP binding"/>
    <property type="evidence" value="ECO:0007669"/>
    <property type="project" value="UniProtKB-KW"/>
</dbReference>
<accession>A0A4R5NR64</accession>
<reference evidence="5 6" key="1">
    <citation type="journal article" date="2019" name="Appl. Microbiol. Biotechnol.">
        <title>Uncovering carbohydrate metabolism through a genotype-phenotype association study of 56 lactic acid bacteria genomes.</title>
        <authorList>
            <person name="Buron-Moles G."/>
            <person name="Chailyan A."/>
            <person name="Dolejs I."/>
            <person name="Forster J."/>
            <person name="Miks M.H."/>
        </authorList>
    </citation>
    <scope>NUCLEOTIDE SEQUENCE [LARGE SCALE GENOMIC DNA]</scope>
    <source>
        <strain evidence="5 6">ATCC 49373</strain>
    </source>
</reference>
<dbReference type="PROSITE" id="PS50893">
    <property type="entry name" value="ABC_TRANSPORTER_2"/>
    <property type="match status" value="1"/>
</dbReference>
<gene>
    <name evidence="5" type="ORF">C5L31_000726</name>
</gene>
<evidence type="ECO:0000313" key="6">
    <source>
        <dbReference type="Proteomes" id="UP000294854"/>
    </source>
</evidence>
<keyword evidence="1" id="KW-0813">Transport</keyword>
<dbReference type="Gene3D" id="3.40.50.300">
    <property type="entry name" value="P-loop containing nucleotide triphosphate hydrolases"/>
    <property type="match status" value="1"/>
</dbReference>
<proteinExistence type="predicted"/>
<dbReference type="Pfam" id="PF00005">
    <property type="entry name" value="ABC_tran"/>
    <property type="match status" value="1"/>
</dbReference>
<evidence type="ECO:0000259" key="4">
    <source>
        <dbReference type="PROSITE" id="PS50893"/>
    </source>
</evidence>
<keyword evidence="2" id="KW-0547">Nucleotide-binding</keyword>
<keyword evidence="6" id="KW-1185">Reference proteome</keyword>
<dbReference type="InterPro" id="IPR050153">
    <property type="entry name" value="Metal_Ion_Import_ABC"/>
</dbReference>
<sequence>MVSEPILQINHLTAGYNDAESPVLKDLNFTINQGDFLSIVGENGVGKTTLMRTILRQLKPLKGNVDYFPSAHAVNIGYVPQFRNIDSEYPLSIRDFVGLNLTGFKLPWLSRSERKRVNDMLVHTGLQDLANRPMGQASGGEKQKAYLAQALVEEPDLLILDESTASLDPVSKNELLNLVEEINQKLQVTVIFVTHDIALAKKYASKFLLLAPGTYVSGNIDELTNDKVWGMMESHV</sequence>
<dbReference type="InterPro" id="IPR003439">
    <property type="entry name" value="ABC_transporter-like_ATP-bd"/>
</dbReference>
<name>A0A4R5NR64_9LACO</name>
<dbReference type="STRING" id="1122149.FD44_GL000258"/>
<dbReference type="PANTHER" id="PTHR42734">
    <property type="entry name" value="METAL TRANSPORT SYSTEM ATP-BINDING PROTEIN TM_0124-RELATED"/>
    <property type="match status" value="1"/>
</dbReference>
<dbReference type="SMART" id="SM00382">
    <property type="entry name" value="AAA"/>
    <property type="match status" value="1"/>
</dbReference>
<evidence type="ECO:0000256" key="2">
    <source>
        <dbReference type="ARBA" id="ARBA00022741"/>
    </source>
</evidence>
<dbReference type="AlphaFoldDB" id="A0A4R5NR64"/>
<dbReference type="InterPro" id="IPR003593">
    <property type="entry name" value="AAA+_ATPase"/>
</dbReference>
<evidence type="ECO:0000256" key="1">
    <source>
        <dbReference type="ARBA" id="ARBA00022448"/>
    </source>
</evidence>
<dbReference type="Proteomes" id="UP000294854">
    <property type="component" value="Unassembled WGS sequence"/>
</dbReference>
<protein>
    <recommendedName>
        <fullName evidence="4">ABC transporter domain-containing protein</fullName>
    </recommendedName>
</protein>
<organism evidence="5 6">
    <name type="scientific">Secundilactobacillus malefermentans</name>
    <dbReference type="NCBI Taxonomy" id="176292"/>
    <lineage>
        <taxon>Bacteria</taxon>
        <taxon>Bacillati</taxon>
        <taxon>Bacillota</taxon>
        <taxon>Bacilli</taxon>
        <taxon>Lactobacillales</taxon>
        <taxon>Lactobacillaceae</taxon>
        <taxon>Secundilactobacillus</taxon>
    </lineage>
</organism>
<dbReference type="GO" id="GO:0016887">
    <property type="term" value="F:ATP hydrolysis activity"/>
    <property type="evidence" value="ECO:0007669"/>
    <property type="project" value="InterPro"/>
</dbReference>
<dbReference type="InterPro" id="IPR027417">
    <property type="entry name" value="P-loop_NTPase"/>
</dbReference>
<keyword evidence="3" id="KW-0067">ATP-binding</keyword>
<dbReference type="CDD" id="cd03235">
    <property type="entry name" value="ABC_Metallic_Cations"/>
    <property type="match status" value="1"/>
</dbReference>
<dbReference type="OrthoDB" id="9806726at2"/>
<dbReference type="EMBL" id="PUFO01000023">
    <property type="protein sequence ID" value="TDG79459.1"/>
    <property type="molecule type" value="Genomic_DNA"/>
</dbReference>
<evidence type="ECO:0000256" key="3">
    <source>
        <dbReference type="ARBA" id="ARBA00022840"/>
    </source>
</evidence>
<comment type="caution">
    <text evidence="5">The sequence shown here is derived from an EMBL/GenBank/DDBJ whole genome shotgun (WGS) entry which is preliminary data.</text>
</comment>
<dbReference type="SUPFAM" id="SSF52540">
    <property type="entry name" value="P-loop containing nucleoside triphosphate hydrolases"/>
    <property type="match status" value="1"/>
</dbReference>
<evidence type="ECO:0000313" key="5">
    <source>
        <dbReference type="EMBL" id="TDG79459.1"/>
    </source>
</evidence>
<feature type="domain" description="ABC transporter" evidence="4">
    <location>
        <begin position="7"/>
        <end position="236"/>
    </location>
</feature>